<proteinExistence type="predicted"/>
<reference evidence="1" key="1">
    <citation type="submission" date="2018-05" db="EMBL/GenBank/DDBJ databases">
        <authorList>
            <person name="Lanie J.A."/>
            <person name="Ng W.-L."/>
            <person name="Kazmierczak K.M."/>
            <person name="Andrzejewski T.M."/>
            <person name="Davidsen T.M."/>
            <person name="Wayne K.J."/>
            <person name="Tettelin H."/>
            <person name="Glass J.I."/>
            <person name="Rusch D."/>
            <person name="Podicherti R."/>
            <person name="Tsui H.-C.T."/>
            <person name="Winkler M.E."/>
        </authorList>
    </citation>
    <scope>NUCLEOTIDE SEQUENCE</scope>
</reference>
<sequence length="51" mass="5699">AKKDGEHKGLPMKVGDVFKPAGWAAAAKYTRGNIFDTNTDWFAWTGPNYLR</sequence>
<evidence type="ECO:0000313" key="1">
    <source>
        <dbReference type="EMBL" id="SVE03861.1"/>
    </source>
</evidence>
<dbReference type="AlphaFoldDB" id="A0A383A8C4"/>
<protein>
    <submittedName>
        <fullName evidence="1">Uncharacterized protein</fullName>
    </submittedName>
</protein>
<organism evidence="1">
    <name type="scientific">marine metagenome</name>
    <dbReference type="NCBI Taxonomy" id="408172"/>
    <lineage>
        <taxon>unclassified sequences</taxon>
        <taxon>metagenomes</taxon>
        <taxon>ecological metagenomes</taxon>
    </lineage>
</organism>
<name>A0A383A8C4_9ZZZZ</name>
<dbReference type="EMBL" id="UINC01189948">
    <property type="protein sequence ID" value="SVE03861.1"/>
    <property type="molecule type" value="Genomic_DNA"/>
</dbReference>
<feature type="non-terminal residue" evidence="1">
    <location>
        <position position="1"/>
    </location>
</feature>
<gene>
    <name evidence="1" type="ORF">METZ01_LOCUS456715</name>
</gene>
<accession>A0A383A8C4</accession>